<sequence>MIDRSSWIDLIAPAVKSAWLGEESPPRARQLCRVEIGLYALDRLCPGQPAKAGWTLFSGYPYALVGADSAERERALRILRHLGWSMRRPYAWDACLEKYRDYPERVRGFELGSLSEPPKRLDPAAANHRWKVYESVLVDTPKRHLRPGLKQAEEGRTYRFPLRNGTGHVRIPEKFPAYSAQGYDLEAIDRRRPGPVEVVRGELLETADWMDRELGPSRGKTWVERVESINFDVLTQDGQEYVERQWLTIDGMFHLAGMVGAGKSTFRDVLTVRLAKQRRRVTLVVGDIAEQLKLVALFTDLGIKAAPVLGASTRVRNTQRMHRRLATAKAPTLLAHDPTRFTYLSTACPLDALRSMEGSEPLLFSEAPCSHLRAVETKEPPVPVFGRAGRAAAAQPRGDEEETGPDRSCPLWAKCPRHQAAHSLVDADVWVANPASLVYSLVPRQQNRERIRLLELAAARSDLIVVDEADQVQMQLDALFAPSATLVGRAPDSWLDDLYSHTIDELARRARLQLSKSTVDDWTSALNTVSAAADRLYARLLRHSDLRAWVQADYFSTWTLQQKLVNNWFGNPGGADPESEEESEESEEPADAVEEEPAEAAGEGAPESAGKTAGSARERLFDLFEQFREDPLGANTTNDPQLAELVGITQDLLHGLAESAVHHRITPLLRTLSGRPSLEEITADLQAAGRRLDAAEERRLDEELKPEIRRFEFTLLLAALQERLDAVTDQWVTVEDELNLESASNHLAKRPPIDYGPVVPESPMGNILGFQFLPEDLDDAGSGSGALRFFRCTGVGRILLSELIESAAPIDGPCPNVLLMSGTSWAGTAPGAHVRAPVRAILRTPKREHANVLTSVFRTHFVHGLDGKALHLSGTRPEERPKMLELMLRQLAAPVEGRRTSVFDEEIRLIGDHQRKRLLLLVGSYDEARRAAALIHKMPQWQGKVCQLIADDAELEPWSYGGPPEQDSDEDHGPAVLRRGEVATFGETGAQILVAPLMSVERGHNILNDAGKAAIGSVFFLARPHPRPHDLNLAVQKINRWVEEQLDIGGTTSGSEFARLVGASADLDEAGRAFRRLGRIEWRTLLTRQAAWSRLDDEEKAAFTWDRMVIMWQVIGRLVRGAVPARVVFVDSKFAEREAAGRGRDTHRTGLLASMLHVLAPYFDRTSGIARRDRQLVEALYGPLHKALAEMLDNGTTAAGPAAVRRQGGDQRW</sequence>
<proteinExistence type="predicted"/>
<name>E4N107_KITSK</name>
<dbReference type="InterPro" id="IPR055254">
    <property type="entry name" value="pPIWI_RE_Z"/>
</dbReference>
<dbReference type="eggNOG" id="COG1199">
    <property type="taxonomic scope" value="Bacteria"/>
</dbReference>
<evidence type="ECO:0000256" key="1">
    <source>
        <dbReference type="SAM" id="Coils"/>
    </source>
</evidence>
<dbReference type="STRING" id="452652.KSE_60750"/>
<feature type="compositionally biased region" description="Low complexity" evidence="2">
    <location>
        <begin position="599"/>
        <end position="610"/>
    </location>
</feature>
<dbReference type="InterPro" id="IPR027417">
    <property type="entry name" value="P-loop_NTPase"/>
</dbReference>
<feature type="region of interest" description="Disordered" evidence="2">
    <location>
        <begin position="569"/>
        <end position="615"/>
    </location>
</feature>
<protein>
    <recommendedName>
        <fullName evidence="3">pPIWI-RE three-gene island domain-containing protein</fullName>
    </recommendedName>
</protein>
<dbReference type="RefSeq" id="WP_014139137.1">
    <property type="nucleotide sequence ID" value="NC_016109.1"/>
</dbReference>
<accession>E4N107</accession>
<evidence type="ECO:0000313" key="5">
    <source>
        <dbReference type="Proteomes" id="UP000007076"/>
    </source>
</evidence>
<gene>
    <name evidence="4" type="ordered locus">KSE_60750</name>
</gene>
<keyword evidence="5" id="KW-1185">Reference proteome</keyword>
<feature type="compositionally biased region" description="Acidic residues" evidence="2">
    <location>
        <begin position="577"/>
        <end position="598"/>
    </location>
</feature>
<dbReference type="AlphaFoldDB" id="E4N107"/>
<dbReference type="Proteomes" id="UP000007076">
    <property type="component" value="Chromosome"/>
</dbReference>
<dbReference type="PATRIC" id="fig|452652.3.peg.6087"/>
<dbReference type="SUPFAM" id="SSF52540">
    <property type="entry name" value="P-loop containing nucleoside triphosphate hydrolases"/>
    <property type="match status" value="1"/>
</dbReference>
<evidence type="ECO:0000313" key="4">
    <source>
        <dbReference type="EMBL" id="BAJ31841.1"/>
    </source>
</evidence>
<feature type="domain" description="pPIWI-RE three-gene island" evidence="3">
    <location>
        <begin position="24"/>
        <end position="184"/>
    </location>
</feature>
<feature type="coiled-coil region" evidence="1">
    <location>
        <begin position="678"/>
        <end position="705"/>
    </location>
</feature>
<dbReference type="Pfam" id="PF18155">
    <property type="entry name" value="pPIWI_RE_Z"/>
    <property type="match status" value="1"/>
</dbReference>
<dbReference type="HOGENOM" id="CLU_010011_0_0_11"/>
<keyword evidence="1" id="KW-0175">Coiled coil</keyword>
<reference evidence="4 5" key="1">
    <citation type="journal article" date="2010" name="DNA Res.">
        <title>Genome sequence of Kitasatospora setae NBRC 14216T: an evolutionary snapshot of the family Streptomycetaceae.</title>
        <authorList>
            <person name="Ichikawa N."/>
            <person name="Oguchi A."/>
            <person name="Ikeda H."/>
            <person name="Ishikawa J."/>
            <person name="Kitani S."/>
            <person name="Watanabe Y."/>
            <person name="Nakamura S."/>
            <person name="Katano Y."/>
            <person name="Kishi E."/>
            <person name="Sasagawa M."/>
            <person name="Ankai A."/>
            <person name="Fukui S."/>
            <person name="Hashimoto Y."/>
            <person name="Kamata S."/>
            <person name="Otoguro M."/>
            <person name="Tanikawa S."/>
            <person name="Nihira T."/>
            <person name="Horinouchi S."/>
            <person name="Ohnishi Y."/>
            <person name="Hayakawa M."/>
            <person name="Kuzuyama T."/>
            <person name="Arisawa A."/>
            <person name="Nomoto F."/>
            <person name="Miura H."/>
            <person name="Takahashi Y."/>
            <person name="Fujita N."/>
        </authorList>
    </citation>
    <scope>NUCLEOTIDE SEQUENCE [LARGE SCALE GENOMIC DNA]</scope>
    <source>
        <strain evidence="5">ATCC 33774 / DSM 43861 / JCM 3304 / KCC A-0304 / NBRC 14216 / KM-6054</strain>
    </source>
</reference>
<evidence type="ECO:0000259" key="3">
    <source>
        <dbReference type="Pfam" id="PF18155"/>
    </source>
</evidence>
<evidence type="ECO:0000256" key="2">
    <source>
        <dbReference type="SAM" id="MobiDB-lite"/>
    </source>
</evidence>
<dbReference type="KEGG" id="ksk:KSE_60750"/>
<organism evidence="4 5">
    <name type="scientific">Kitasatospora setae (strain ATCC 33774 / DSM 43861 / JCM 3304 / KCC A-0304 / NBRC 14216 / KM-6054)</name>
    <name type="common">Streptomyces setae</name>
    <dbReference type="NCBI Taxonomy" id="452652"/>
    <lineage>
        <taxon>Bacteria</taxon>
        <taxon>Bacillati</taxon>
        <taxon>Actinomycetota</taxon>
        <taxon>Actinomycetes</taxon>
        <taxon>Kitasatosporales</taxon>
        <taxon>Streptomycetaceae</taxon>
        <taxon>Kitasatospora</taxon>
    </lineage>
</organism>
<dbReference type="EMBL" id="AP010968">
    <property type="protein sequence ID" value="BAJ31841.1"/>
    <property type="molecule type" value="Genomic_DNA"/>
</dbReference>